<comment type="catalytic activity">
    <reaction evidence="9">
        <text>L-aspartate + H(+) = beta-alanine + CO2</text>
        <dbReference type="Rhea" id="RHEA:19497"/>
        <dbReference type="ChEBI" id="CHEBI:15378"/>
        <dbReference type="ChEBI" id="CHEBI:16526"/>
        <dbReference type="ChEBI" id="CHEBI:29991"/>
        <dbReference type="ChEBI" id="CHEBI:57966"/>
        <dbReference type="EC" id="4.1.1.11"/>
    </reaction>
</comment>
<evidence type="ECO:0000256" key="2">
    <source>
        <dbReference type="ARBA" id="ARBA00022655"/>
    </source>
</evidence>
<keyword evidence="4 9" id="KW-0068">Autocatalytic cleavage</keyword>
<comment type="caution">
    <text evidence="9">Lacks conserved residue(s) required for the propagation of feature annotation.</text>
</comment>
<reference evidence="10" key="2">
    <citation type="submission" date="2020-09" db="EMBL/GenBank/DDBJ databases">
        <authorList>
            <person name="Sun Q."/>
            <person name="Zhou Y."/>
        </authorList>
    </citation>
    <scope>NUCLEOTIDE SEQUENCE</scope>
    <source>
        <strain evidence="10">CGMCC 1.15179</strain>
    </source>
</reference>
<dbReference type="InterPro" id="IPR003190">
    <property type="entry name" value="Asp_decarbox"/>
</dbReference>
<evidence type="ECO:0000313" key="10">
    <source>
        <dbReference type="EMBL" id="GGE03469.1"/>
    </source>
</evidence>
<comment type="subunit">
    <text evidence="9">Heterooctamer of four alpha and four beta subunits.</text>
</comment>
<dbReference type="GO" id="GO:0015940">
    <property type="term" value="P:pantothenate biosynthetic process"/>
    <property type="evidence" value="ECO:0007669"/>
    <property type="project" value="UniProtKB-UniRule"/>
</dbReference>
<feature type="modified residue" description="Pyruvic acid (Ser)" evidence="9">
    <location>
        <position position="25"/>
    </location>
</feature>
<dbReference type="PANTHER" id="PTHR21012:SF0">
    <property type="entry name" value="ASPARTATE 1-DECARBOXYLASE"/>
    <property type="match status" value="1"/>
</dbReference>
<evidence type="ECO:0000256" key="4">
    <source>
        <dbReference type="ARBA" id="ARBA00022813"/>
    </source>
</evidence>
<comment type="subcellular location">
    <subcellularLocation>
        <location evidence="9">Cytoplasm</location>
    </subcellularLocation>
</comment>
<feature type="active site" description="Proton donor" evidence="9">
    <location>
        <position position="58"/>
    </location>
</feature>
<dbReference type="GO" id="GO:0005829">
    <property type="term" value="C:cytosol"/>
    <property type="evidence" value="ECO:0007669"/>
    <property type="project" value="TreeGrafter"/>
</dbReference>
<reference evidence="10" key="1">
    <citation type="journal article" date="2014" name="Int. J. Syst. Evol. Microbiol.">
        <title>Complete genome sequence of Corynebacterium casei LMG S-19264T (=DSM 44701T), isolated from a smear-ripened cheese.</title>
        <authorList>
            <consortium name="US DOE Joint Genome Institute (JGI-PGF)"/>
            <person name="Walter F."/>
            <person name="Albersmeier A."/>
            <person name="Kalinowski J."/>
            <person name="Ruckert C."/>
        </authorList>
    </citation>
    <scope>NUCLEOTIDE SEQUENCE</scope>
    <source>
        <strain evidence="10">CGMCC 1.15179</strain>
    </source>
</reference>
<dbReference type="PANTHER" id="PTHR21012">
    <property type="entry name" value="ASPARTATE 1-DECARBOXYLASE"/>
    <property type="match status" value="1"/>
</dbReference>
<dbReference type="UniPathway" id="UPA00028">
    <property type="reaction ID" value="UER00002"/>
</dbReference>
<feature type="binding site" evidence="9">
    <location>
        <position position="57"/>
    </location>
    <ligand>
        <name>substrate</name>
    </ligand>
</feature>
<keyword evidence="3 9" id="KW-0210">Decarboxylase</keyword>
<keyword evidence="2 9" id="KW-0566">Pantothenate biosynthesis</keyword>
<evidence type="ECO:0000256" key="3">
    <source>
        <dbReference type="ARBA" id="ARBA00022793"/>
    </source>
</evidence>
<evidence type="ECO:0000256" key="9">
    <source>
        <dbReference type="HAMAP-Rule" id="MF_00446"/>
    </source>
</evidence>
<evidence type="ECO:0000256" key="5">
    <source>
        <dbReference type="ARBA" id="ARBA00023145"/>
    </source>
</evidence>
<feature type="active site" description="Schiff-base intermediate with substrate; via pyruvic acid" evidence="9">
    <location>
        <position position="25"/>
    </location>
</feature>
<comment type="caution">
    <text evidence="10">The sequence shown here is derived from an EMBL/GenBank/DDBJ whole genome shotgun (WGS) entry which is preliminary data.</text>
</comment>
<feature type="chain" id="PRO_5035349494" description="Aspartate 1-decarboxylase alpha chain" evidence="9">
    <location>
        <begin position="25"/>
        <end position="129"/>
    </location>
</feature>
<keyword evidence="1 9" id="KW-0963">Cytoplasm</keyword>
<dbReference type="Gene3D" id="2.40.40.20">
    <property type="match status" value="1"/>
</dbReference>
<dbReference type="EMBL" id="BMHQ01000001">
    <property type="protein sequence ID" value="GGE03469.1"/>
    <property type="molecule type" value="Genomic_DNA"/>
</dbReference>
<proteinExistence type="inferred from homology"/>
<gene>
    <name evidence="9 10" type="primary">panD</name>
    <name evidence="10" type="ORF">GCM10011571_00420</name>
</gene>
<accession>A0A8J2VC67</accession>
<organism evidence="10 11">
    <name type="scientific">Marinithermofilum abyssi</name>
    <dbReference type="NCBI Taxonomy" id="1571185"/>
    <lineage>
        <taxon>Bacteria</taxon>
        <taxon>Bacillati</taxon>
        <taxon>Bacillota</taxon>
        <taxon>Bacilli</taxon>
        <taxon>Bacillales</taxon>
        <taxon>Thermoactinomycetaceae</taxon>
        <taxon>Marinithermofilum</taxon>
    </lineage>
</organism>
<comment type="cofactor">
    <cofactor evidence="9">
        <name>pyruvate</name>
        <dbReference type="ChEBI" id="CHEBI:15361"/>
    </cofactor>
    <text evidence="9">Binds 1 pyruvoyl group covalently per subunit.</text>
</comment>
<protein>
    <recommendedName>
        <fullName evidence="9">Aspartate 1-decarboxylase</fullName>
        <ecNumber evidence="9">4.1.1.11</ecNumber>
    </recommendedName>
    <alternativeName>
        <fullName evidence="9">Aspartate alpha-decarboxylase</fullName>
    </alternativeName>
    <component>
        <recommendedName>
            <fullName evidence="9">Aspartate 1-decarboxylase beta chain</fullName>
        </recommendedName>
    </component>
    <component>
        <recommendedName>
            <fullName evidence="9">Aspartate 1-decarboxylase alpha chain</fullName>
        </recommendedName>
    </component>
</protein>
<evidence type="ECO:0000313" key="11">
    <source>
        <dbReference type="Proteomes" id="UP000625210"/>
    </source>
</evidence>
<evidence type="ECO:0000256" key="7">
    <source>
        <dbReference type="ARBA" id="ARBA00023270"/>
    </source>
</evidence>
<dbReference type="Pfam" id="PF02261">
    <property type="entry name" value="Asp_decarbox"/>
    <property type="match status" value="1"/>
</dbReference>
<dbReference type="GO" id="GO:0004068">
    <property type="term" value="F:aspartate 1-decarboxylase activity"/>
    <property type="evidence" value="ECO:0007669"/>
    <property type="project" value="UniProtKB-UniRule"/>
</dbReference>
<feature type="chain" id="PRO_5035349493" description="Aspartate 1-decarboxylase beta chain" evidence="9">
    <location>
        <begin position="1"/>
        <end position="24"/>
    </location>
</feature>
<dbReference type="HAMAP" id="MF_00446">
    <property type="entry name" value="PanD"/>
    <property type="match status" value="1"/>
</dbReference>
<keyword evidence="7 9" id="KW-0704">Schiff base</keyword>
<dbReference type="Proteomes" id="UP000625210">
    <property type="component" value="Unassembled WGS sequence"/>
</dbReference>
<keyword evidence="11" id="KW-1185">Reference proteome</keyword>
<comment type="similarity">
    <text evidence="9">Belongs to the PanD family.</text>
</comment>
<dbReference type="GO" id="GO:0006523">
    <property type="term" value="P:alanine biosynthetic process"/>
    <property type="evidence" value="ECO:0007669"/>
    <property type="project" value="InterPro"/>
</dbReference>
<dbReference type="EC" id="4.1.1.11" evidence="9"/>
<keyword evidence="8 9" id="KW-0670">Pyruvate</keyword>
<comment type="pathway">
    <text evidence="9">Cofactor biosynthesis; (R)-pantothenate biosynthesis; beta-alanine from L-aspartate: step 1/1.</text>
</comment>
<dbReference type="InterPro" id="IPR009010">
    <property type="entry name" value="Asp_de-COase-like_dom_sf"/>
</dbReference>
<comment type="function">
    <text evidence="9">Catalyzes the pyruvoyl-dependent decarboxylation of aspartate to produce beta-alanine.</text>
</comment>
<dbReference type="AlphaFoldDB" id="A0A8J2VC67"/>
<dbReference type="SUPFAM" id="SSF50692">
    <property type="entry name" value="ADC-like"/>
    <property type="match status" value="1"/>
</dbReference>
<sequence>MKRWMCKGKVHRATVTESDLDYEGSIEIDETLMKAAHILPFEMVQITSLRNASLWKTYAIPSKEEGKIGLNGPPALLFQPGDQVVILSMSLVDEEEVERLQPRVVWVDQRNRIVKIKEINNLLKDCGGL</sequence>
<evidence type="ECO:0000256" key="1">
    <source>
        <dbReference type="ARBA" id="ARBA00022490"/>
    </source>
</evidence>
<evidence type="ECO:0000256" key="6">
    <source>
        <dbReference type="ARBA" id="ARBA00023239"/>
    </source>
</evidence>
<keyword evidence="6 9" id="KW-0456">Lyase</keyword>
<keyword evidence="5 9" id="KW-0865">Zymogen</keyword>
<evidence type="ECO:0000256" key="8">
    <source>
        <dbReference type="ARBA" id="ARBA00023317"/>
    </source>
</evidence>
<name>A0A8J2VC67_9BACL</name>
<dbReference type="RefSeq" id="WP_188645929.1">
    <property type="nucleotide sequence ID" value="NZ_BMHQ01000001.1"/>
</dbReference>
<comment type="PTM">
    <text evidence="9">Is synthesized initially as an inactive proenzyme, which is activated by self-cleavage at a specific serine bond to produce a beta-subunit with a hydroxyl group at its C-terminus and an alpha-subunit with a pyruvoyl group at its N-terminus.</text>
</comment>